<gene>
    <name evidence="2" type="ORF">EZS28_028499</name>
</gene>
<name>A0A5J4V0E6_9EUKA</name>
<protein>
    <submittedName>
        <fullName evidence="2">Uncharacterized protein</fullName>
    </submittedName>
</protein>
<accession>A0A5J4V0E6</accession>
<comment type="caution">
    <text evidence="2">The sequence shown here is derived from an EMBL/GenBank/DDBJ whole genome shotgun (WGS) entry which is preliminary data.</text>
</comment>
<evidence type="ECO:0000313" key="2">
    <source>
        <dbReference type="EMBL" id="KAA6375973.1"/>
    </source>
</evidence>
<evidence type="ECO:0000313" key="3">
    <source>
        <dbReference type="Proteomes" id="UP000324800"/>
    </source>
</evidence>
<feature type="transmembrane region" description="Helical" evidence="1">
    <location>
        <begin position="49"/>
        <end position="70"/>
    </location>
</feature>
<evidence type="ECO:0000256" key="1">
    <source>
        <dbReference type="SAM" id="Phobius"/>
    </source>
</evidence>
<dbReference type="AlphaFoldDB" id="A0A5J4V0E6"/>
<keyword evidence="1" id="KW-0472">Membrane</keyword>
<keyword evidence="1" id="KW-1133">Transmembrane helix</keyword>
<proteinExistence type="predicted"/>
<feature type="transmembrane region" description="Helical" evidence="1">
    <location>
        <begin position="76"/>
        <end position="99"/>
    </location>
</feature>
<dbReference type="EMBL" id="SNRW01010850">
    <property type="protein sequence ID" value="KAA6375973.1"/>
    <property type="molecule type" value="Genomic_DNA"/>
</dbReference>
<keyword evidence="1" id="KW-0812">Transmembrane</keyword>
<organism evidence="2 3">
    <name type="scientific">Streblomastix strix</name>
    <dbReference type="NCBI Taxonomy" id="222440"/>
    <lineage>
        <taxon>Eukaryota</taxon>
        <taxon>Metamonada</taxon>
        <taxon>Preaxostyla</taxon>
        <taxon>Oxymonadida</taxon>
        <taxon>Streblomastigidae</taxon>
        <taxon>Streblomastix</taxon>
    </lineage>
</organism>
<sequence>MVDDLLHPKKIEDPPVFFIVLDILNPSSYSVAEGQLLWMDMVISTIKSLVPLAAAVTFTSGTFAVVGSTFNGCQCVALAYIFAISAVPLPVSFSGTSLLRFT</sequence>
<dbReference type="Proteomes" id="UP000324800">
    <property type="component" value="Unassembled WGS sequence"/>
</dbReference>
<reference evidence="2 3" key="1">
    <citation type="submission" date="2019-03" db="EMBL/GenBank/DDBJ databases">
        <title>Single cell metagenomics reveals metabolic interactions within the superorganism composed of flagellate Streblomastix strix and complex community of Bacteroidetes bacteria on its surface.</title>
        <authorList>
            <person name="Treitli S.C."/>
            <person name="Kolisko M."/>
            <person name="Husnik F."/>
            <person name="Keeling P."/>
            <person name="Hampl V."/>
        </authorList>
    </citation>
    <scope>NUCLEOTIDE SEQUENCE [LARGE SCALE GENOMIC DNA]</scope>
    <source>
        <strain evidence="2">ST1C</strain>
    </source>
</reference>